<accession>A0A7W6IGT4</accession>
<proteinExistence type="inferred from homology"/>
<sequence>MDENTRRPESGASQDQRPRFGTVDPATGQDGRVYEGHSLDEALAMTREARHAFEAWRQTSFAHRAGLMRKAATVLRRRQAEFADIMTAEMGKLRKEGLAEIEKCAFNCDHFAENAERYLAAEPVDLGGPRAFVTYNPLGVVLAVMPWNFPFWQVFRFAAPALMAGNAAVLKHASNVPGCALAIESVFREAGFPAGLFRTLLVPSRDVRALIEAPSIAAVTLTGSVGAGREVASAAGGALKKSVLELGGSDAYLVLEDADIDRAARVCAAARMVNGGQSCIAGKRFIVLKEVRAAFERAFVEAMRAYPMGDPRDEATKLGPLQSVKARDAIHVQVQKSIDRGARLLLGGEVPDRPGAWYPATVLTDVRPGMPAYDEEVFGPVAAIIEAADEAQAIRIANASPFGLGSGVLTRDLDRGERIAAGALESGMSFVNANVRSDPRMPFGGVKESGYGRECSYFGIREFTNIKSVVVER</sequence>
<dbReference type="Gene3D" id="3.40.309.10">
    <property type="entry name" value="Aldehyde Dehydrogenase, Chain A, domain 2"/>
    <property type="match status" value="1"/>
</dbReference>
<dbReference type="FunFam" id="3.40.605.10:FF:000012">
    <property type="entry name" value="NAD-dependent succinate-semialdehyde dehydrogenase"/>
    <property type="match status" value="1"/>
</dbReference>
<evidence type="ECO:0000256" key="1">
    <source>
        <dbReference type="ARBA" id="ARBA00009986"/>
    </source>
</evidence>
<dbReference type="PANTHER" id="PTHR43217">
    <property type="entry name" value="SUCCINATE SEMIALDEHYDE DEHYDROGENASE [NAD(P)+] SAD"/>
    <property type="match status" value="1"/>
</dbReference>
<gene>
    <name evidence="6" type="ORF">GGR34_002911</name>
</gene>
<dbReference type="PANTHER" id="PTHR43217:SF1">
    <property type="entry name" value="SUCCINATE SEMIALDEHYDE DEHYDROGENASE [NAD(P)+] SAD"/>
    <property type="match status" value="1"/>
</dbReference>
<reference evidence="6 7" key="1">
    <citation type="submission" date="2020-08" db="EMBL/GenBank/DDBJ databases">
        <title>Genomic Encyclopedia of Type Strains, Phase IV (KMG-IV): sequencing the most valuable type-strain genomes for metagenomic binning, comparative biology and taxonomic classification.</title>
        <authorList>
            <person name="Goeker M."/>
        </authorList>
    </citation>
    <scope>NUCLEOTIDE SEQUENCE [LARGE SCALE GENOMIC DNA]</scope>
    <source>
        <strain evidence="6 7">DSM 15743</strain>
    </source>
</reference>
<feature type="domain" description="Aldehyde dehydrogenase" evidence="5">
    <location>
        <begin position="18"/>
        <end position="469"/>
    </location>
</feature>
<organism evidence="6 7">
    <name type="scientific">Microvirga flocculans</name>
    <dbReference type="NCBI Taxonomy" id="217168"/>
    <lineage>
        <taxon>Bacteria</taxon>
        <taxon>Pseudomonadati</taxon>
        <taxon>Pseudomonadota</taxon>
        <taxon>Alphaproteobacteria</taxon>
        <taxon>Hyphomicrobiales</taxon>
        <taxon>Methylobacteriaceae</taxon>
        <taxon>Microvirga</taxon>
    </lineage>
</organism>
<dbReference type="GO" id="GO:0102810">
    <property type="term" value="F:glutarate-semialdehyde dehydrogenase (NADP+) activity"/>
    <property type="evidence" value="ECO:0007669"/>
    <property type="project" value="UniProtKB-EC"/>
</dbReference>
<dbReference type="RefSeq" id="WP_051435337.1">
    <property type="nucleotide sequence ID" value="NZ_JACIDC010000010.1"/>
</dbReference>
<dbReference type="InterPro" id="IPR047110">
    <property type="entry name" value="GABD/Sad-like"/>
</dbReference>
<dbReference type="GO" id="GO:0036243">
    <property type="term" value="F:succinate-semialdehyde dehydrogenase (NADP+) activity"/>
    <property type="evidence" value="ECO:0007669"/>
    <property type="project" value="UniProtKB-EC"/>
</dbReference>
<keyword evidence="7" id="KW-1185">Reference proteome</keyword>
<dbReference type="Proteomes" id="UP000519439">
    <property type="component" value="Unassembled WGS sequence"/>
</dbReference>
<evidence type="ECO:0000256" key="4">
    <source>
        <dbReference type="SAM" id="MobiDB-lite"/>
    </source>
</evidence>
<keyword evidence="2" id="KW-0521">NADP</keyword>
<dbReference type="InterPro" id="IPR016163">
    <property type="entry name" value="Ald_DH_C"/>
</dbReference>
<comment type="similarity">
    <text evidence="1">Belongs to the aldehyde dehydrogenase family.</text>
</comment>
<dbReference type="EC" id="1.2.1.79" evidence="6"/>
<dbReference type="AlphaFoldDB" id="A0A7W6IGT4"/>
<comment type="caution">
    <text evidence="6">The sequence shown here is derived from an EMBL/GenBank/DDBJ whole genome shotgun (WGS) entry which is preliminary data.</text>
</comment>
<dbReference type="Gene3D" id="3.40.605.10">
    <property type="entry name" value="Aldehyde Dehydrogenase, Chain A, domain 1"/>
    <property type="match status" value="1"/>
</dbReference>
<dbReference type="Pfam" id="PF00171">
    <property type="entry name" value="Aldedh"/>
    <property type="match status" value="1"/>
</dbReference>
<dbReference type="InterPro" id="IPR015590">
    <property type="entry name" value="Aldehyde_DH_dom"/>
</dbReference>
<dbReference type="GO" id="GO:0004777">
    <property type="term" value="F:succinate-semialdehyde dehydrogenase (NAD+) activity"/>
    <property type="evidence" value="ECO:0007669"/>
    <property type="project" value="TreeGrafter"/>
</dbReference>
<protein>
    <submittedName>
        <fullName evidence="6">Succinate-semialdehyde dehydrogenase/glutarate-semialdehyde dehydrogenase</fullName>
        <ecNumber evidence="6">1.2.1.16</ecNumber>
        <ecNumber evidence="6">1.2.1.20</ecNumber>
        <ecNumber evidence="6">1.2.1.79</ecNumber>
    </submittedName>
</protein>
<feature type="region of interest" description="Disordered" evidence="4">
    <location>
        <begin position="1"/>
        <end position="32"/>
    </location>
</feature>
<name>A0A7W6IGT4_9HYPH</name>
<dbReference type="InterPro" id="IPR016161">
    <property type="entry name" value="Ald_DH/histidinol_DH"/>
</dbReference>
<dbReference type="CDD" id="cd07100">
    <property type="entry name" value="ALDH_SSADH1_GabD1"/>
    <property type="match status" value="1"/>
</dbReference>
<evidence type="ECO:0000256" key="3">
    <source>
        <dbReference type="ARBA" id="ARBA00023002"/>
    </source>
</evidence>
<evidence type="ECO:0000259" key="5">
    <source>
        <dbReference type="Pfam" id="PF00171"/>
    </source>
</evidence>
<dbReference type="GO" id="GO:0004030">
    <property type="term" value="F:aldehyde dehydrogenase [NAD(P)+] activity"/>
    <property type="evidence" value="ECO:0007669"/>
    <property type="project" value="InterPro"/>
</dbReference>
<dbReference type="SUPFAM" id="SSF53720">
    <property type="entry name" value="ALDH-like"/>
    <property type="match status" value="1"/>
</dbReference>
<evidence type="ECO:0000313" key="7">
    <source>
        <dbReference type="Proteomes" id="UP000519439"/>
    </source>
</evidence>
<dbReference type="InterPro" id="IPR044148">
    <property type="entry name" value="ALDH_GabD1-like"/>
</dbReference>
<dbReference type="EC" id="1.2.1.20" evidence="6"/>
<evidence type="ECO:0000256" key="2">
    <source>
        <dbReference type="ARBA" id="ARBA00022857"/>
    </source>
</evidence>
<evidence type="ECO:0000313" key="6">
    <source>
        <dbReference type="EMBL" id="MBB4041241.1"/>
    </source>
</evidence>
<dbReference type="InterPro" id="IPR016162">
    <property type="entry name" value="Ald_DH_N"/>
</dbReference>
<keyword evidence="3 6" id="KW-0560">Oxidoreductase</keyword>
<dbReference type="EC" id="1.2.1.16" evidence="6"/>
<dbReference type="EMBL" id="JACIDC010000010">
    <property type="protein sequence ID" value="MBB4041241.1"/>
    <property type="molecule type" value="Genomic_DNA"/>
</dbReference>